<dbReference type="Pfam" id="PF07727">
    <property type="entry name" value="RVT_2"/>
    <property type="match status" value="1"/>
</dbReference>
<dbReference type="EMBL" id="BQNB010018939">
    <property type="protein sequence ID" value="GJT79888.1"/>
    <property type="molecule type" value="Genomic_DNA"/>
</dbReference>
<reference evidence="2" key="2">
    <citation type="submission" date="2022-01" db="EMBL/GenBank/DDBJ databases">
        <authorList>
            <person name="Yamashiro T."/>
            <person name="Shiraishi A."/>
            <person name="Satake H."/>
            <person name="Nakayama K."/>
        </authorList>
    </citation>
    <scope>NUCLEOTIDE SEQUENCE</scope>
</reference>
<evidence type="ECO:0000313" key="2">
    <source>
        <dbReference type="EMBL" id="GJT79888.1"/>
    </source>
</evidence>
<name>A0ABQ5GW51_9ASTR</name>
<organism evidence="2 3">
    <name type="scientific">Tanacetum coccineum</name>
    <dbReference type="NCBI Taxonomy" id="301880"/>
    <lineage>
        <taxon>Eukaryota</taxon>
        <taxon>Viridiplantae</taxon>
        <taxon>Streptophyta</taxon>
        <taxon>Embryophyta</taxon>
        <taxon>Tracheophyta</taxon>
        <taxon>Spermatophyta</taxon>
        <taxon>Magnoliopsida</taxon>
        <taxon>eudicotyledons</taxon>
        <taxon>Gunneridae</taxon>
        <taxon>Pentapetalae</taxon>
        <taxon>asterids</taxon>
        <taxon>campanulids</taxon>
        <taxon>Asterales</taxon>
        <taxon>Asteraceae</taxon>
        <taxon>Asteroideae</taxon>
        <taxon>Anthemideae</taxon>
        <taxon>Anthemidinae</taxon>
        <taxon>Tanacetum</taxon>
    </lineage>
</organism>
<protein>
    <submittedName>
        <fullName evidence="2">Retrovirus-related pol polyprotein from transposon TNT 1-94</fullName>
    </submittedName>
</protein>
<sequence>MFQPLFDEYFQPPSSVVSSVLPVALSLHANTTGTPSSTSIDQDAPSAKERIKFEESFAPIACIEAIRIFVANAANKNMEIYQIDVKTAFLNGGLREEVYASQPEGDVDPTIFIRKEGKDILMFPRHLSKGEKYALEILKKYGMDSSDSVDTPMVDRTKLDKDLQGKIVNPTHYRGTAYRKALTCSKTDLSIPKRNHEYGPLGLIVYIRDLVDFGVTIYSIPILKKALYLLKKVLLVRGEAKKASKRRMTRMTRLTTDCFFG</sequence>
<keyword evidence="3" id="KW-1185">Reference proteome</keyword>
<evidence type="ECO:0000259" key="1">
    <source>
        <dbReference type="Pfam" id="PF07727"/>
    </source>
</evidence>
<gene>
    <name evidence="2" type="ORF">Tco_1054230</name>
</gene>
<reference evidence="2" key="1">
    <citation type="journal article" date="2022" name="Int. J. Mol. Sci.">
        <title>Draft Genome of Tanacetum Coccineum: Genomic Comparison of Closely Related Tanacetum-Family Plants.</title>
        <authorList>
            <person name="Yamashiro T."/>
            <person name="Shiraishi A."/>
            <person name="Nakayama K."/>
            <person name="Satake H."/>
        </authorList>
    </citation>
    <scope>NUCLEOTIDE SEQUENCE</scope>
</reference>
<accession>A0ABQ5GW51</accession>
<dbReference type="Proteomes" id="UP001151760">
    <property type="component" value="Unassembled WGS sequence"/>
</dbReference>
<evidence type="ECO:0000313" key="3">
    <source>
        <dbReference type="Proteomes" id="UP001151760"/>
    </source>
</evidence>
<dbReference type="InterPro" id="IPR013103">
    <property type="entry name" value="RVT_2"/>
</dbReference>
<feature type="domain" description="Reverse transcriptase Ty1/copia-type" evidence="1">
    <location>
        <begin position="51"/>
        <end position="105"/>
    </location>
</feature>
<proteinExistence type="predicted"/>
<comment type="caution">
    <text evidence="2">The sequence shown here is derived from an EMBL/GenBank/DDBJ whole genome shotgun (WGS) entry which is preliminary data.</text>
</comment>